<evidence type="ECO:0000313" key="6">
    <source>
        <dbReference type="EMBL" id="OQE27797.1"/>
    </source>
</evidence>
<sequence length="506" mass="55371">MAETSRLLSILELSSDVAQHVEPLLTSFQALNDGEKEGARLNIAGKIFLLVFGEDASLQSDSTFSDRKETVWSTSCWLEPAIIVLPRTAQDVAKALAISRFFNLKFSVRGGGHLHTPGSNSNVGGVVIHMRYFDKVDLSDDHSDVTFGAGLRWIQVYEALEPHGLAVTGGRVPSVGVAGLLLGGGLSFQNSEYGLSCNGVVNYEIVLADSSVVNVSATENQDLFWALKGGGTNFGIVTKFTMRTVSNKIWAQGKVVAPSNNDQLHKALFKYHEAAEKDMKATLICNQMRDSTLLVFVYNESVEERPAVFDAFKEVEAVAQMVPPGTYTIYQMLKGVEHVNATEQRNHDMRTMSSLPDIEAYNTAEKLRLESEEIIKDVPGSSIMMVIQPISSTAIRAAESTGGSPTGLKAQPHQWFLILIDWANPEDEEKVLGASRKIVDGVDAVTKKNGTYLDFKYSNYSSRDQNPLESYGAENLQKLTSIAKSYDPEGVFQTLQNGGWLVSKAV</sequence>
<organism evidence="6 7">
    <name type="scientific">Penicillium steckii</name>
    <dbReference type="NCBI Taxonomy" id="303698"/>
    <lineage>
        <taxon>Eukaryota</taxon>
        <taxon>Fungi</taxon>
        <taxon>Dikarya</taxon>
        <taxon>Ascomycota</taxon>
        <taxon>Pezizomycotina</taxon>
        <taxon>Eurotiomycetes</taxon>
        <taxon>Eurotiomycetidae</taxon>
        <taxon>Eurotiales</taxon>
        <taxon>Aspergillaceae</taxon>
        <taxon>Penicillium</taxon>
    </lineage>
</organism>
<dbReference type="Proteomes" id="UP000191285">
    <property type="component" value="Unassembled WGS sequence"/>
</dbReference>
<dbReference type="GO" id="GO:0016491">
    <property type="term" value="F:oxidoreductase activity"/>
    <property type="evidence" value="ECO:0007669"/>
    <property type="project" value="UniProtKB-KW"/>
</dbReference>
<gene>
    <name evidence="6" type="ORF">PENSTE_c004G08920</name>
</gene>
<accession>A0A1V6TN81</accession>
<evidence type="ECO:0000313" key="7">
    <source>
        <dbReference type="Proteomes" id="UP000191285"/>
    </source>
</evidence>
<dbReference type="InterPro" id="IPR016167">
    <property type="entry name" value="FAD-bd_PCMH_sub1"/>
</dbReference>
<name>A0A1V6TN81_9EURO</name>
<dbReference type="GO" id="GO:0071949">
    <property type="term" value="F:FAD binding"/>
    <property type="evidence" value="ECO:0007669"/>
    <property type="project" value="InterPro"/>
</dbReference>
<keyword evidence="7" id="KW-1185">Reference proteome</keyword>
<evidence type="ECO:0000256" key="2">
    <source>
        <dbReference type="ARBA" id="ARBA00022630"/>
    </source>
</evidence>
<dbReference type="Gene3D" id="3.30.43.10">
    <property type="entry name" value="Uridine Diphospho-n-acetylenolpyruvylglucosamine Reductase, domain 2"/>
    <property type="match status" value="1"/>
</dbReference>
<dbReference type="OrthoDB" id="2151789at2759"/>
<keyword evidence="3" id="KW-0274">FAD</keyword>
<evidence type="ECO:0000259" key="5">
    <source>
        <dbReference type="PROSITE" id="PS51387"/>
    </source>
</evidence>
<dbReference type="InterPro" id="IPR016166">
    <property type="entry name" value="FAD-bd_PCMH"/>
</dbReference>
<dbReference type="EMBL" id="MLKD01000004">
    <property type="protein sequence ID" value="OQE27797.1"/>
    <property type="molecule type" value="Genomic_DNA"/>
</dbReference>
<dbReference type="InterPro" id="IPR036318">
    <property type="entry name" value="FAD-bd_PCMH-like_sf"/>
</dbReference>
<proteinExistence type="inferred from homology"/>
<dbReference type="Gene3D" id="3.40.462.20">
    <property type="match status" value="1"/>
</dbReference>
<keyword evidence="4" id="KW-0560">Oxidoreductase</keyword>
<comment type="similarity">
    <text evidence="1">Belongs to the oxygen-dependent FAD-linked oxidoreductase family.</text>
</comment>
<dbReference type="InterPro" id="IPR006094">
    <property type="entry name" value="Oxid_FAD_bind_N"/>
</dbReference>
<dbReference type="PANTHER" id="PTHR42973:SF54">
    <property type="entry name" value="FAD-BINDING PCMH-TYPE DOMAIN-CONTAINING PROTEIN"/>
    <property type="match status" value="1"/>
</dbReference>
<evidence type="ECO:0000256" key="3">
    <source>
        <dbReference type="ARBA" id="ARBA00022827"/>
    </source>
</evidence>
<keyword evidence="2" id="KW-0285">Flavoprotein</keyword>
<dbReference type="AlphaFoldDB" id="A0A1V6TN81"/>
<dbReference type="InterPro" id="IPR016169">
    <property type="entry name" value="FAD-bd_PCMH_sub2"/>
</dbReference>
<comment type="caution">
    <text evidence="6">The sequence shown here is derived from an EMBL/GenBank/DDBJ whole genome shotgun (WGS) entry which is preliminary data.</text>
</comment>
<evidence type="ECO:0000256" key="1">
    <source>
        <dbReference type="ARBA" id="ARBA00005466"/>
    </source>
</evidence>
<dbReference type="STRING" id="303698.A0A1V6TN81"/>
<reference evidence="7" key="1">
    <citation type="journal article" date="2017" name="Nat. Microbiol.">
        <title>Global analysis of biosynthetic gene clusters reveals vast potential of secondary metabolite production in Penicillium species.</title>
        <authorList>
            <person name="Nielsen J.C."/>
            <person name="Grijseels S."/>
            <person name="Prigent S."/>
            <person name="Ji B."/>
            <person name="Dainat J."/>
            <person name="Nielsen K.F."/>
            <person name="Frisvad J.C."/>
            <person name="Workman M."/>
            <person name="Nielsen J."/>
        </authorList>
    </citation>
    <scope>NUCLEOTIDE SEQUENCE [LARGE SCALE GENOMIC DNA]</scope>
    <source>
        <strain evidence="7">IBT 24891</strain>
    </source>
</reference>
<feature type="domain" description="FAD-binding PCMH-type" evidence="5">
    <location>
        <begin position="76"/>
        <end position="247"/>
    </location>
</feature>
<dbReference type="Pfam" id="PF01565">
    <property type="entry name" value="FAD_binding_4"/>
    <property type="match status" value="1"/>
</dbReference>
<dbReference type="PROSITE" id="PS51387">
    <property type="entry name" value="FAD_PCMH"/>
    <property type="match status" value="1"/>
</dbReference>
<dbReference type="Gene3D" id="3.30.465.10">
    <property type="match status" value="1"/>
</dbReference>
<dbReference type="PANTHER" id="PTHR42973">
    <property type="entry name" value="BINDING OXIDOREDUCTASE, PUTATIVE (AFU_ORTHOLOGUE AFUA_1G17690)-RELATED"/>
    <property type="match status" value="1"/>
</dbReference>
<evidence type="ECO:0000256" key="4">
    <source>
        <dbReference type="ARBA" id="ARBA00023002"/>
    </source>
</evidence>
<dbReference type="SUPFAM" id="SSF56176">
    <property type="entry name" value="FAD-binding/transporter-associated domain-like"/>
    <property type="match status" value="1"/>
</dbReference>
<protein>
    <recommendedName>
        <fullName evidence="5">FAD-binding PCMH-type domain-containing protein</fullName>
    </recommendedName>
</protein>
<dbReference type="InterPro" id="IPR050416">
    <property type="entry name" value="FAD-linked_Oxidoreductase"/>
</dbReference>